<dbReference type="GO" id="GO:0006450">
    <property type="term" value="P:regulation of translational fidelity"/>
    <property type="evidence" value="ECO:0007669"/>
    <property type="project" value="TreeGrafter"/>
</dbReference>
<evidence type="ECO:0000256" key="1">
    <source>
        <dbReference type="ARBA" id="ARBA00004496"/>
    </source>
</evidence>
<dbReference type="InterPro" id="IPR006070">
    <property type="entry name" value="Sua5-like_dom"/>
</dbReference>
<proteinExistence type="inferred from homology"/>
<evidence type="ECO:0000256" key="5">
    <source>
        <dbReference type="ARBA" id="ARBA00022695"/>
    </source>
</evidence>
<feature type="domain" description="YrdC-like" evidence="10">
    <location>
        <begin position="8"/>
        <end position="188"/>
    </location>
</feature>
<dbReference type="InterPro" id="IPR050156">
    <property type="entry name" value="TC-AMP_synthase_SUA5"/>
</dbReference>
<organism evidence="11 12">
    <name type="scientific">Eikenella exigua</name>
    <dbReference type="NCBI Taxonomy" id="2528037"/>
    <lineage>
        <taxon>Bacteria</taxon>
        <taxon>Pseudomonadati</taxon>
        <taxon>Pseudomonadota</taxon>
        <taxon>Betaproteobacteria</taxon>
        <taxon>Neisseriales</taxon>
        <taxon>Neisseriaceae</taxon>
        <taxon>Eikenella</taxon>
    </lineage>
</organism>
<dbReference type="KEGG" id="eex:EZJ17_07130"/>
<dbReference type="Pfam" id="PF01300">
    <property type="entry name" value="Sua5_yciO_yrdC"/>
    <property type="match status" value="1"/>
</dbReference>
<name>A0AAX1F8M2_9NEIS</name>
<dbReference type="GO" id="GO:0005524">
    <property type="term" value="F:ATP binding"/>
    <property type="evidence" value="ECO:0007669"/>
    <property type="project" value="UniProtKB-UniRule"/>
</dbReference>
<evidence type="ECO:0000256" key="8">
    <source>
        <dbReference type="ARBA" id="ARBA00048366"/>
    </source>
</evidence>
<dbReference type="Gene3D" id="3.90.870.10">
    <property type="entry name" value="DHBP synthase"/>
    <property type="match status" value="1"/>
</dbReference>
<dbReference type="RefSeq" id="WP_082886525.1">
    <property type="nucleotide sequence ID" value="NZ_CP038018.1"/>
</dbReference>
<dbReference type="EC" id="2.7.7.87" evidence="9"/>
<dbReference type="Proteomes" id="UP000326695">
    <property type="component" value="Chromosome"/>
</dbReference>
<dbReference type="HAMAP" id="MF_01852">
    <property type="entry name" value="TsaC"/>
    <property type="match status" value="1"/>
</dbReference>
<dbReference type="GO" id="GO:0005737">
    <property type="term" value="C:cytoplasm"/>
    <property type="evidence" value="ECO:0007669"/>
    <property type="project" value="UniProtKB-SubCell"/>
</dbReference>
<sequence length="188" mass="20658">MFPRVLSVSAARGLRAHLRGGGLVAYPTESSYGLGCLPTHRRALRRLMQLKKRPQHKGLIVIGSNLVQLEPLLQRLPENQRRLAQSTWPAAVTFLFAVSGSVPALLRGRGREKLAVRVPAHDGARRLCALLGAPLVSTSCNRSGRRALRHQREVQRCFGRDVYVVNGRCGGAKRPSRIVDAQSGTCLR</sequence>
<keyword evidence="5 9" id="KW-0548">Nucleotidyltransferase</keyword>
<comment type="catalytic activity">
    <reaction evidence="8 9">
        <text>L-threonine + hydrogencarbonate + ATP = L-threonylcarbamoyladenylate + diphosphate + H2O</text>
        <dbReference type="Rhea" id="RHEA:36407"/>
        <dbReference type="ChEBI" id="CHEBI:15377"/>
        <dbReference type="ChEBI" id="CHEBI:17544"/>
        <dbReference type="ChEBI" id="CHEBI:30616"/>
        <dbReference type="ChEBI" id="CHEBI:33019"/>
        <dbReference type="ChEBI" id="CHEBI:57926"/>
        <dbReference type="ChEBI" id="CHEBI:73682"/>
        <dbReference type="EC" id="2.7.7.87"/>
    </reaction>
</comment>
<keyword evidence="3 9" id="KW-0808">Transferase</keyword>
<evidence type="ECO:0000256" key="6">
    <source>
        <dbReference type="ARBA" id="ARBA00022741"/>
    </source>
</evidence>
<reference evidence="12" key="1">
    <citation type="journal article" date="2019" name="J. Anim. Genet.">
        <title>Description and whole genome sequencing of Eikenella exigua sp. nov., isolated from brain abscess and blood.</title>
        <authorList>
            <person name="Stormo K.A."/>
            <person name="Nygaard R.M."/>
            <person name="Bruvold T.S."/>
            <person name="Dimmen G."/>
            <person name="Lindemann P.C."/>
            <person name="Jordal S."/>
            <person name="Kommedal O."/>
        </authorList>
    </citation>
    <scope>NUCLEOTIDE SEQUENCE [LARGE SCALE GENOMIC DNA]</scope>
    <source>
        <strain evidence="12">PXX</strain>
    </source>
</reference>
<keyword evidence="6 9" id="KW-0547">Nucleotide-binding</keyword>
<evidence type="ECO:0000313" key="11">
    <source>
        <dbReference type="EMBL" id="QED92405.1"/>
    </source>
</evidence>
<evidence type="ECO:0000256" key="7">
    <source>
        <dbReference type="ARBA" id="ARBA00022840"/>
    </source>
</evidence>
<dbReference type="GO" id="GO:0002949">
    <property type="term" value="P:tRNA threonylcarbamoyladenosine modification"/>
    <property type="evidence" value="ECO:0007669"/>
    <property type="project" value="UniProtKB-UniRule"/>
</dbReference>
<evidence type="ECO:0000256" key="4">
    <source>
        <dbReference type="ARBA" id="ARBA00022694"/>
    </source>
</evidence>
<comment type="subcellular location">
    <subcellularLocation>
        <location evidence="1 9">Cytoplasm</location>
    </subcellularLocation>
</comment>
<evidence type="ECO:0000259" key="10">
    <source>
        <dbReference type="PROSITE" id="PS51163"/>
    </source>
</evidence>
<dbReference type="GO" id="GO:0003725">
    <property type="term" value="F:double-stranded RNA binding"/>
    <property type="evidence" value="ECO:0007669"/>
    <property type="project" value="InterPro"/>
</dbReference>
<gene>
    <name evidence="9" type="primary">tsaC</name>
    <name evidence="11" type="ORF">EZJ17_07130</name>
</gene>
<dbReference type="GO" id="GO:0000049">
    <property type="term" value="F:tRNA binding"/>
    <property type="evidence" value="ECO:0007669"/>
    <property type="project" value="TreeGrafter"/>
</dbReference>
<dbReference type="PANTHER" id="PTHR17490:SF18">
    <property type="entry name" value="THREONYLCARBAMOYL-AMP SYNTHASE"/>
    <property type="match status" value="1"/>
</dbReference>
<protein>
    <recommendedName>
        <fullName evidence="9">Threonylcarbamoyl-AMP synthase</fullName>
        <shortName evidence="9">TC-AMP synthase</shortName>
        <ecNumber evidence="9">2.7.7.87</ecNumber>
    </recommendedName>
    <alternativeName>
        <fullName evidence="9">L-threonylcarbamoyladenylate synthase</fullName>
    </alternativeName>
    <alternativeName>
        <fullName evidence="9">t(6)A37 threonylcarbamoyladenosine biosynthesis protein TsaC</fullName>
    </alternativeName>
    <alternativeName>
        <fullName evidence="9">tRNA threonylcarbamoyladenosine biosynthesis protein TsaC</fullName>
    </alternativeName>
</protein>
<dbReference type="InterPro" id="IPR023535">
    <property type="entry name" value="TC-AMP_synthase"/>
</dbReference>
<evidence type="ECO:0000313" key="12">
    <source>
        <dbReference type="Proteomes" id="UP000326695"/>
    </source>
</evidence>
<keyword evidence="2 9" id="KW-0963">Cytoplasm</keyword>
<comment type="similarity">
    <text evidence="9">Belongs to the SUA5 family. TsaC subfamily.</text>
</comment>
<accession>A0AAX1F8M2</accession>
<keyword evidence="12" id="KW-1185">Reference proteome</keyword>
<dbReference type="InterPro" id="IPR017945">
    <property type="entry name" value="DHBP_synth_RibB-like_a/b_dom"/>
</dbReference>
<dbReference type="PANTHER" id="PTHR17490">
    <property type="entry name" value="SUA5"/>
    <property type="match status" value="1"/>
</dbReference>
<dbReference type="PROSITE" id="PS51163">
    <property type="entry name" value="YRDC"/>
    <property type="match status" value="1"/>
</dbReference>
<keyword evidence="7 9" id="KW-0067">ATP-binding</keyword>
<dbReference type="SUPFAM" id="SSF55821">
    <property type="entry name" value="YrdC/RibB"/>
    <property type="match status" value="1"/>
</dbReference>
<dbReference type="GO" id="GO:0061710">
    <property type="term" value="F:L-threonylcarbamoyladenylate synthase"/>
    <property type="evidence" value="ECO:0007669"/>
    <property type="project" value="UniProtKB-EC"/>
</dbReference>
<evidence type="ECO:0000256" key="3">
    <source>
        <dbReference type="ARBA" id="ARBA00022679"/>
    </source>
</evidence>
<keyword evidence="4 9" id="KW-0819">tRNA processing</keyword>
<dbReference type="AlphaFoldDB" id="A0AAX1F8M2"/>
<dbReference type="EMBL" id="CP038018">
    <property type="protein sequence ID" value="QED92405.1"/>
    <property type="molecule type" value="Genomic_DNA"/>
</dbReference>
<comment type="function">
    <text evidence="9">Required for the formation of a threonylcarbamoyl group on adenosine at position 37 (t(6)A37) in tRNAs that read codons beginning with adenine. Catalyzes the conversion of L-threonine, HCO(3)(-)/CO(2) and ATP to give threonylcarbamoyl-AMP (TC-AMP) as the acyladenylate intermediate, with the release of diphosphate.</text>
</comment>
<evidence type="ECO:0000256" key="9">
    <source>
        <dbReference type="HAMAP-Rule" id="MF_01852"/>
    </source>
</evidence>
<evidence type="ECO:0000256" key="2">
    <source>
        <dbReference type="ARBA" id="ARBA00022490"/>
    </source>
</evidence>